<keyword evidence="4" id="KW-1185">Reference proteome</keyword>
<dbReference type="EMBL" id="AGWN01000001">
    <property type="protein sequence ID" value="EPD31069.1"/>
    <property type="molecule type" value="Genomic_DNA"/>
</dbReference>
<keyword evidence="1" id="KW-0874">Quinone</keyword>
<keyword evidence="1" id="KW-1133">Transmembrane helix</keyword>
<dbReference type="InterPro" id="IPR001457">
    <property type="entry name" value="NADH_UbQ/plastoQ_OxRdtase_su6"/>
</dbReference>
<protein>
    <recommendedName>
        <fullName evidence="1">NADH-quinone oxidoreductase subunit J</fullName>
        <ecNumber evidence="1">7.1.1.-</ecNumber>
    </recommendedName>
</protein>
<reference evidence="3 4" key="1">
    <citation type="submission" date="2013-05" db="EMBL/GenBank/DDBJ databases">
        <title>The Genome Sequence of Actinomyces europaeus ACS-120-V-COL10B.</title>
        <authorList>
            <consortium name="The Broad Institute Genomics Platform"/>
            <person name="Earl A."/>
            <person name="Ward D."/>
            <person name="Feldgarden M."/>
            <person name="Gevers D."/>
            <person name="Saerens B."/>
            <person name="Vaneechoutte M."/>
            <person name="Walker B."/>
            <person name="Young S."/>
            <person name="Zeng Q."/>
            <person name="Gargeya S."/>
            <person name="Fitzgerald M."/>
            <person name="Haas B."/>
            <person name="Abouelleil A."/>
            <person name="Allen A.W."/>
            <person name="Alvarado L."/>
            <person name="Arachchi H.M."/>
            <person name="Berlin A.M."/>
            <person name="Chapman S.B."/>
            <person name="Gainer-Dewar J."/>
            <person name="Goldberg J."/>
            <person name="Griggs A."/>
            <person name="Gujja S."/>
            <person name="Hansen M."/>
            <person name="Howarth C."/>
            <person name="Imamovic A."/>
            <person name="Ireland A."/>
            <person name="Larimer J."/>
            <person name="McCowan C."/>
            <person name="Murphy C."/>
            <person name="Pearson M."/>
            <person name="Poon T.W."/>
            <person name="Priest M."/>
            <person name="Roberts A."/>
            <person name="Saif S."/>
            <person name="Shea T."/>
            <person name="Sisk P."/>
            <person name="Sykes S."/>
            <person name="Wortman J."/>
            <person name="Nusbaum C."/>
            <person name="Birren B."/>
        </authorList>
    </citation>
    <scope>NUCLEOTIDE SEQUENCE [LARGE SCALE GENOMIC DNA]</scope>
    <source>
        <strain evidence="3 4">ACS-120-V-Col10b</strain>
    </source>
</reference>
<comment type="caution">
    <text evidence="3">The sequence shown here is derived from an EMBL/GenBank/DDBJ whole genome shotgun (WGS) entry which is preliminary data.</text>
</comment>
<dbReference type="RefSeq" id="WP_016444181.1">
    <property type="nucleotide sequence ID" value="NZ_KE150266.1"/>
</dbReference>
<evidence type="ECO:0000313" key="4">
    <source>
        <dbReference type="Proteomes" id="UP000014387"/>
    </source>
</evidence>
<keyword evidence="1" id="KW-0520">NAD</keyword>
<comment type="similarity">
    <text evidence="1">Belongs to the complex I subunit 6 family.</text>
</comment>
<dbReference type="EC" id="7.1.1.-" evidence="1"/>
<dbReference type="Gene3D" id="1.20.120.1200">
    <property type="entry name" value="NADH-ubiquinone/plastoquinone oxidoreductase chain 6, subunit NuoJ"/>
    <property type="match status" value="1"/>
</dbReference>
<dbReference type="AlphaFoldDB" id="A0A9W5VWN6"/>
<keyword evidence="1" id="KW-0812">Transmembrane</keyword>
<name>A0A9W5VWN6_9ACTO</name>
<dbReference type="PANTHER" id="PTHR33269">
    <property type="entry name" value="NADH-UBIQUINONE OXIDOREDUCTASE CHAIN 6"/>
    <property type="match status" value="1"/>
</dbReference>
<feature type="transmembrane region" description="Helical" evidence="1">
    <location>
        <begin position="18"/>
        <end position="37"/>
    </location>
</feature>
<feature type="transmembrane region" description="Helical" evidence="1">
    <location>
        <begin position="105"/>
        <end position="124"/>
    </location>
</feature>
<sequence length="322" mass="34513">MNPTPIDAVATIGAGETVLFWITAAVMVFGALGVLFFKKAAYAALSMVLVMLGLSVLYFAQGAPFMGVVQIVVYTGAIMMLFLFVLMMIGLQATDNYQNQKRSNIVLAVIGAGTMAFALSAVVWKANLPAVKDFGVDPYSNAPVENLALALFSNYWFSMELAGSLLITAAVGAVLLTHGDRLTPKRTQKHVVDAKMSAYAETGRHIGQYTAPGVFARSTAFDVGAISGETHKPVQESIPRVVRVRGLDRSIGSLDPELARSLGEQAIGKQPQHPYHGVAATQSVEHARTWGMAGEEAPDGLLQYEARPEIEAGEPEVKEDEQ</sequence>
<evidence type="ECO:0000256" key="2">
    <source>
        <dbReference type="SAM" id="MobiDB-lite"/>
    </source>
</evidence>
<accession>A0A9W5VWN6</accession>
<organism evidence="3 4">
    <name type="scientific">Gleimia europaea ACS-120-V-Col10b</name>
    <dbReference type="NCBI Taxonomy" id="883069"/>
    <lineage>
        <taxon>Bacteria</taxon>
        <taxon>Bacillati</taxon>
        <taxon>Actinomycetota</taxon>
        <taxon>Actinomycetes</taxon>
        <taxon>Actinomycetales</taxon>
        <taxon>Actinomycetaceae</taxon>
        <taxon>Gleimia</taxon>
    </lineage>
</organism>
<keyword evidence="1" id="KW-0472">Membrane</keyword>
<comment type="subcellular location">
    <subcellularLocation>
        <location evidence="1">Cell membrane</location>
        <topology evidence="1">Multi-pass membrane protein</topology>
    </subcellularLocation>
</comment>
<feature type="compositionally biased region" description="Acidic residues" evidence="2">
    <location>
        <begin position="311"/>
        <end position="322"/>
    </location>
</feature>
<dbReference type="Proteomes" id="UP000014387">
    <property type="component" value="Unassembled WGS sequence"/>
</dbReference>
<feature type="transmembrane region" description="Helical" evidence="1">
    <location>
        <begin position="155"/>
        <end position="176"/>
    </location>
</feature>
<gene>
    <name evidence="3" type="ORF">HMPREF9238_00829</name>
</gene>
<keyword evidence="1" id="KW-1003">Cell membrane</keyword>
<dbReference type="GO" id="GO:0008137">
    <property type="term" value="F:NADH dehydrogenase (ubiquinone) activity"/>
    <property type="evidence" value="ECO:0007669"/>
    <property type="project" value="UniProtKB-UniRule"/>
</dbReference>
<proteinExistence type="inferred from homology"/>
<evidence type="ECO:0000313" key="3">
    <source>
        <dbReference type="EMBL" id="EPD31069.1"/>
    </source>
</evidence>
<feature type="transmembrane region" description="Helical" evidence="1">
    <location>
        <begin position="72"/>
        <end position="93"/>
    </location>
</feature>
<feature type="transmembrane region" description="Helical" evidence="1">
    <location>
        <begin position="42"/>
        <end position="60"/>
    </location>
</feature>
<dbReference type="Pfam" id="PF00499">
    <property type="entry name" value="Oxidored_q3"/>
    <property type="match status" value="1"/>
</dbReference>
<dbReference type="GO" id="GO:0048038">
    <property type="term" value="F:quinone binding"/>
    <property type="evidence" value="ECO:0007669"/>
    <property type="project" value="UniProtKB-UniRule"/>
</dbReference>
<comment type="function">
    <text evidence="1">NDH-1 shuttles electrons from NADH, via FMN and iron-sulfur (Fe-S) centers, to quinones in the respiratory chain. Couples the redox reaction to proton translocation (for every two electrons transferred, four hydrogen ions are translocated across the cytoplasmic membrane), and thus conserves the redox energy in a proton gradient.</text>
</comment>
<dbReference type="PANTHER" id="PTHR33269:SF19">
    <property type="entry name" value="NADH-QUINONE OXIDOREDUCTASE SUBUNIT J"/>
    <property type="match status" value="1"/>
</dbReference>
<dbReference type="InterPro" id="IPR042106">
    <property type="entry name" value="Nuo/plastoQ_OxRdtase_6_NuoJ"/>
</dbReference>
<dbReference type="GO" id="GO:0005886">
    <property type="term" value="C:plasma membrane"/>
    <property type="evidence" value="ECO:0007669"/>
    <property type="project" value="UniProtKB-SubCell"/>
</dbReference>
<evidence type="ECO:0000256" key="1">
    <source>
        <dbReference type="RuleBase" id="RU004429"/>
    </source>
</evidence>
<comment type="catalytic activity">
    <reaction evidence="1">
        <text>a quinone + NADH + 5 H(+)(in) = a quinol + NAD(+) + 4 H(+)(out)</text>
        <dbReference type="Rhea" id="RHEA:57888"/>
        <dbReference type="ChEBI" id="CHEBI:15378"/>
        <dbReference type="ChEBI" id="CHEBI:24646"/>
        <dbReference type="ChEBI" id="CHEBI:57540"/>
        <dbReference type="ChEBI" id="CHEBI:57945"/>
        <dbReference type="ChEBI" id="CHEBI:132124"/>
    </reaction>
</comment>
<dbReference type="NCBIfam" id="NF005165">
    <property type="entry name" value="PRK06638.1-5"/>
    <property type="match status" value="1"/>
</dbReference>
<feature type="region of interest" description="Disordered" evidence="2">
    <location>
        <begin position="291"/>
        <end position="322"/>
    </location>
</feature>